<keyword evidence="2" id="KW-1185">Reference proteome</keyword>
<accession>A0ABT1K5K5</accession>
<evidence type="ECO:0000313" key="2">
    <source>
        <dbReference type="Proteomes" id="UP001320766"/>
    </source>
</evidence>
<dbReference type="EMBL" id="JAMZEC010000001">
    <property type="protein sequence ID" value="MCP2349286.1"/>
    <property type="molecule type" value="Genomic_DNA"/>
</dbReference>
<name>A0ABT1K5K5_9ACTN</name>
<protein>
    <submittedName>
        <fullName evidence="1">Uncharacterized protein</fullName>
    </submittedName>
</protein>
<comment type="caution">
    <text evidence="1">The sequence shown here is derived from an EMBL/GenBank/DDBJ whole genome shotgun (WGS) entry which is preliminary data.</text>
</comment>
<reference evidence="1 2" key="1">
    <citation type="submission" date="2022-06" db="EMBL/GenBank/DDBJ databases">
        <title>Sequencing the genomes of 1000 actinobacteria strains.</title>
        <authorList>
            <person name="Klenk H.-P."/>
        </authorList>
    </citation>
    <scope>NUCLEOTIDE SEQUENCE [LARGE SCALE GENOMIC DNA]</scope>
    <source>
        <strain evidence="1 2">DSM 44170</strain>
    </source>
</reference>
<dbReference type="Proteomes" id="UP001320766">
    <property type="component" value="Unassembled WGS sequence"/>
</dbReference>
<organism evidence="1 2">
    <name type="scientific">Nonomuraea roseoviolacea subsp. carminata</name>
    <dbReference type="NCBI Taxonomy" id="160689"/>
    <lineage>
        <taxon>Bacteria</taxon>
        <taxon>Bacillati</taxon>
        <taxon>Actinomycetota</taxon>
        <taxon>Actinomycetes</taxon>
        <taxon>Streptosporangiales</taxon>
        <taxon>Streptosporangiaceae</taxon>
        <taxon>Nonomuraea</taxon>
    </lineage>
</organism>
<evidence type="ECO:0000313" key="1">
    <source>
        <dbReference type="EMBL" id="MCP2349286.1"/>
    </source>
</evidence>
<sequence length="125" mass="13894">MASVLWLSAGSELGLEVDRLQGRAASSLDDGRVPLYVCPECGDLGCGALTAVVVITSDQVVWQDLGWQVDYQDEVDLEDLDGIGPFVFQRAQYEAAFAAVPVLDAYRQTEQQSGQPSPWWMRWRR</sequence>
<dbReference type="RefSeq" id="WP_253773707.1">
    <property type="nucleotide sequence ID" value="NZ_BAAAVE010000008.1"/>
</dbReference>
<proteinExistence type="predicted"/>
<gene>
    <name evidence="1" type="ORF">HD595_005408</name>
</gene>